<keyword evidence="2" id="KW-1185">Reference proteome</keyword>
<dbReference type="PANTHER" id="PTHR46060">
    <property type="entry name" value="MARINER MOS1 TRANSPOSASE-LIKE PROTEIN"/>
    <property type="match status" value="1"/>
</dbReference>
<dbReference type="InterPro" id="IPR052709">
    <property type="entry name" value="Transposase-MT_Hybrid"/>
</dbReference>
<dbReference type="AlphaFoldDB" id="A0AAV4JCF9"/>
<sequence length="143" mass="16404">MIRANRKVKQKEIASEVGISKERVHHIVTTVLDYRKVSARWVPRQLTVKMKEQRKAICTQLLERHNAEGEAFLQRILTRDESLVYHYDPECKAKPMEYIGTKLLQVQGSSRLLALQERSCSPFMGHEGSGVYLTFGARSNCSL</sequence>
<proteinExistence type="predicted"/>
<dbReference type="PANTHER" id="PTHR46060:SF1">
    <property type="entry name" value="MARINER MOS1 TRANSPOSASE-LIKE PROTEIN"/>
    <property type="match status" value="1"/>
</dbReference>
<dbReference type="GO" id="GO:0003676">
    <property type="term" value="F:nucleic acid binding"/>
    <property type="evidence" value="ECO:0007669"/>
    <property type="project" value="InterPro"/>
</dbReference>
<accession>A0AAV4JCF9</accession>
<evidence type="ECO:0000313" key="1">
    <source>
        <dbReference type="EMBL" id="GFS19618.1"/>
    </source>
</evidence>
<gene>
    <name evidence="1" type="ORF">ElyMa_006877500</name>
</gene>
<protein>
    <submittedName>
        <fullName evidence="1">Histone-lysine N-methyltransferase SETMAR</fullName>
    </submittedName>
</protein>
<dbReference type="Proteomes" id="UP000762676">
    <property type="component" value="Unassembled WGS sequence"/>
</dbReference>
<dbReference type="EMBL" id="BMAT01013764">
    <property type="protein sequence ID" value="GFS19618.1"/>
    <property type="molecule type" value="Genomic_DNA"/>
</dbReference>
<organism evidence="1 2">
    <name type="scientific">Elysia marginata</name>
    <dbReference type="NCBI Taxonomy" id="1093978"/>
    <lineage>
        <taxon>Eukaryota</taxon>
        <taxon>Metazoa</taxon>
        <taxon>Spiralia</taxon>
        <taxon>Lophotrochozoa</taxon>
        <taxon>Mollusca</taxon>
        <taxon>Gastropoda</taxon>
        <taxon>Heterobranchia</taxon>
        <taxon>Euthyneura</taxon>
        <taxon>Panpulmonata</taxon>
        <taxon>Sacoglossa</taxon>
        <taxon>Placobranchoidea</taxon>
        <taxon>Plakobranchidae</taxon>
        <taxon>Elysia</taxon>
    </lineage>
</organism>
<reference evidence="1 2" key="1">
    <citation type="journal article" date="2021" name="Elife">
        <title>Chloroplast acquisition without the gene transfer in kleptoplastic sea slugs, Plakobranchus ocellatus.</title>
        <authorList>
            <person name="Maeda T."/>
            <person name="Takahashi S."/>
            <person name="Yoshida T."/>
            <person name="Shimamura S."/>
            <person name="Takaki Y."/>
            <person name="Nagai Y."/>
            <person name="Toyoda A."/>
            <person name="Suzuki Y."/>
            <person name="Arimoto A."/>
            <person name="Ishii H."/>
            <person name="Satoh N."/>
            <person name="Nishiyama T."/>
            <person name="Hasebe M."/>
            <person name="Maruyama T."/>
            <person name="Minagawa J."/>
            <person name="Obokata J."/>
            <person name="Shigenobu S."/>
        </authorList>
    </citation>
    <scope>NUCLEOTIDE SEQUENCE [LARGE SCALE GENOMIC DNA]</scope>
</reference>
<dbReference type="Gene3D" id="3.30.420.10">
    <property type="entry name" value="Ribonuclease H-like superfamily/Ribonuclease H"/>
    <property type="match status" value="1"/>
</dbReference>
<comment type="caution">
    <text evidence="1">The sequence shown here is derived from an EMBL/GenBank/DDBJ whole genome shotgun (WGS) entry which is preliminary data.</text>
</comment>
<name>A0AAV4JCF9_9GAST</name>
<evidence type="ECO:0000313" key="2">
    <source>
        <dbReference type="Proteomes" id="UP000762676"/>
    </source>
</evidence>
<dbReference type="InterPro" id="IPR036397">
    <property type="entry name" value="RNaseH_sf"/>
</dbReference>